<dbReference type="PANTHER" id="PTHR23507">
    <property type="entry name" value="ZGC:174356"/>
    <property type="match status" value="1"/>
</dbReference>
<feature type="transmembrane region" description="Helical" evidence="6">
    <location>
        <begin position="630"/>
        <end position="654"/>
    </location>
</feature>
<feature type="region of interest" description="Disordered" evidence="5">
    <location>
        <begin position="702"/>
        <end position="748"/>
    </location>
</feature>
<dbReference type="PANTHER" id="PTHR23507:SF1">
    <property type="entry name" value="FI18259P1-RELATED"/>
    <property type="match status" value="1"/>
</dbReference>
<keyword evidence="4 6" id="KW-0472">Membrane</keyword>
<feature type="transmembrane region" description="Helical" evidence="6">
    <location>
        <begin position="227"/>
        <end position="252"/>
    </location>
</feature>
<feature type="transmembrane region" description="Helical" evidence="6">
    <location>
        <begin position="417"/>
        <end position="436"/>
    </location>
</feature>
<dbReference type="EMBL" id="JANVFS010000002">
    <property type="protein sequence ID" value="KAJ4494918.1"/>
    <property type="molecule type" value="Genomic_DNA"/>
</dbReference>
<dbReference type="Pfam" id="PF07690">
    <property type="entry name" value="MFS_1"/>
    <property type="match status" value="1"/>
</dbReference>
<protein>
    <submittedName>
        <fullName evidence="7">Major facilitator superfamily domain-containing protein</fullName>
    </submittedName>
</protein>
<proteinExistence type="predicted"/>
<feature type="compositionally biased region" description="Polar residues" evidence="5">
    <location>
        <begin position="359"/>
        <end position="369"/>
    </location>
</feature>
<feature type="transmembrane region" description="Helical" evidence="6">
    <location>
        <begin position="264"/>
        <end position="287"/>
    </location>
</feature>
<evidence type="ECO:0000256" key="5">
    <source>
        <dbReference type="SAM" id="MobiDB-lite"/>
    </source>
</evidence>
<feature type="compositionally biased region" description="Low complexity" evidence="5">
    <location>
        <begin position="720"/>
        <end position="739"/>
    </location>
</feature>
<feature type="compositionally biased region" description="Basic and acidic residues" evidence="5">
    <location>
        <begin position="339"/>
        <end position="358"/>
    </location>
</feature>
<feature type="compositionally biased region" description="Basic and acidic residues" evidence="5">
    <location>
        <begin position="705"/>
        <end position="716"/>
    </location>
</feature>
<keyword evidence="2 6" id="KW-0812">Transmembrane</keyword>
<evidence type="ECO:0000256" key="2">
    <source>
        <dbReference type="ARBA" id="ARBA00022692"/>
    </source>
</evidence>
<organism evidence="7 8">
    <name type="scientific">Lentinula lateritia</name>
    <dbReference type="NCBI Taxonomy" id="40482"/>
    <lineage>
        <taxon>Eukaryota</taxon>
        <taxon>Fungi</taxon>
        <taxon>Dikarya</taxon>
        <taxon>Basidiomycota</taxon>
        <taxon>Agaricomycotina</taxon>
        <taxon>Agaricomycetes</taxon>
        <taxon>Agaricomycetidae</taxon>
        <taxon>Agaricales</taxon>
        <taxon>Marasmiineae</taxon>
        <taxon>Omphalotaceae</taxon>
        <taxon>Lentinula</taxon>
    </lineage>
</organism>
<evidence type="ECO:0000313" key="7">
    <source>
        <dbReference type="EMBL" id="KAJ4494918.1"/>
    </source>
</evidence>
<evidence type="ECO:0000256" key="1">
    <source>
        <dbReference type="ARBA" id="ARBA00004141"/>
    </source>
</evidence>
<feature type="transmembrane region" description="Helical" evidence="6">
    <location>
        <begin position="310"/>
        <end position="330"/>
    </location>
</feature>
<dbReference type="Gene3D" id="1.20.1250.20">
    <property type="entry name" value="MFS general substrate transporter like domains"/>
    <property type="match status" value="1"/>
</dbReference>
<evidence type="ECO:0000256" key="6">
    <source>
        <dbReference type="SAM" id="Phobius"/>
    </source>
</evidence>
<evidence type="ECO:0000256" key="4">
    <source>
        <dbReference type="ARBA" id="ARBA00023136"/>
    </source>
</evidence>
<gene>
    <name evidence="7" type="ORF">C8J55DRAFT_497950</name>
</gene>
<reference evidence="7" key="1">
    <citation type="submission" date="2022-08" db="EMBL/GenBank/DDBJ databases">
        <authorList>
            <consortium name="DOE Joint Genome Institute"/>
            <person name="Min B."/>
            <person name="Riley R."/>
            <person name="Sierra-Patev S."/>
            <person name="Naranjo-Ortiz M."/>
            <person name="Looney B."/>
            <person name="Konkel Z."/>
            <person name="Slot J.C."/>
            <person name="Sakamoto Y."/>
            <person name="Steenwyk J.L."/>
            <person name="Rokas A."/>
            <person name="Carro J."/>
            <person name="Camarero S."/>
            <person name="Ferreira P."/>
            <person name="Molpeceres G."/>
            <person name="Ruiz-Duenas F.J."/>
            <person name="Serrano A."/>
            <person name="Henrissat B."/>
            <person name="Drula E."/>
            <person name="Hughes K.W."/>
            <person name="Mata J.L."/>
            <person name="Ishikawa N.K."/>
            <person name="Vargas-Isla R."/>
            <person name="Ushijima S."/>
            <person name="Smith C.A."/>
            <person name="Ahrendt S."/>
            <person name="Andreopoulos W."/>
            <person name="He G."/>
            <person name="Labutti K."/>
            <person name="Lipzen A."/>
            <person name="Ng V."/>
            <person name="Sandor L."/>
            <person name="Barry K."/>
            <person name="Martinez A.T."/>
            <person name="Xiao Y."/>
            <person name="Gibbons J.G."/>
            <person name="Terashima K."/>
            <person name="Hibbett D.S."/>
            <person name="Grigoriev I.V."/>
        </authorList>
    </citation>
    <scope>NUCLEOTIDE SEQUENCE</scope>
    <source>
        <strain evidence="7">Sp2 HRB7682 ss15</strain>
    </source>
</reference>
<dbReference type="GO" id="GO:0022857">
    <property type="term" value="F:transmembrane transporter activity"/>
    <property type="evidence" value="ECO:0007669"/>
    <property type="project" value="InterPro"/>
</dbReference>
<feature type="region of interest" description="Disordered" evidence="5">
    <location>
        <begin position="1"/>
        <end position="29"/>
    </location>
</feature>
<dbReference type="GO" id="GO:0016020">
    <property type="term" value="C:membrane"/>
    <property type="evidence" value="ECO:0007669"/>
    <property type="project" value="UniProtKB-SubCell"/>
</dbReference>
<name>A0A9W9E0C8_9AGAR</name>
<dbReference type="Proteomes" id="UP001150238">
    <property type="component" value="Unassembled WGS sequence"/>
</dbReference>
<feature type="region of interest" description="Disordered" evidence="5">
    <location>
        <begin position="339"/>
        <end position="382"/>
    </location>
</feature>
<dbReference type="InterPro" id="IPR036259">
    <property type="entry name" value="MFS_trans_sf"/>
</dbReference>
<evidence type="ECO:0000256" key="3">
    <source>
        <dbReference type="ARBA" id="ARBA00022989"/>
    </source>
</evidence>
<feature type="compositionally biased region" description="Acidic residues" evidence="5">
    <location>
        <begin position="131"/>
        <end position="141"/>
    </location>
</feature>
<reference evidence="7" key="2">
    <citation type="journal article" date="2023" name="Proc. Natl. Acad. Sci. U.S.A.">
        <title>A global phylogenomic analysis of the shiitake genus Lentinula.</title>
        <authorList>
            <person name="Sierra-Patev S."/>
            <person name="Min B."/>
            <person name="Naranjo-Ortiz M."/>
            <person name="Looney B."/>
            <person name="Konkel Z."/>
            <person name="Slot J.C."/>
            <person name="Sakamoto Y."/>
            <person name="Steenwyk J.L."/>
            <person name="Rokas A."/>
            <person name="Carro J."/>
            <person name="Camarero S."/>
            <person name="Ferreira P."/>
            <person name="Molpeceres G."/>
            <person name="Ruiz-Duenas F.J."/>
            <person name="Serrano A."/>
            <person name="Henrissat B."/>
            <person name="Drula E."/>
            <person name="Hughes K.W."/>
            <person name="Mata J.L."/>
            <person name="Ishikawa N.K."/>
            <person name="Vargas-Isla R."/>
            <person name="Ushijima S."/>
            <person name="Smith C.A."/>
            <person name="Donoghue J."/>
            <person name="Ahrendt S."/>
            <person name="Andreopoulos W."/>
            <person name="He G."/>
            <person name="LaButti K."/>
            <person name="Lipzen A."/>
            <person name="Ng V."/>
            <person name="Riley R."/>
            <person name="Sandor L."/>
            <person name="Barry K."/>
            <person name="Martinez A.T."/>
            <person name="Xiao Y."/>
            <person name="Gibbons J.G."/>
            <person name="Terashima K."/>
            <person name="Grigoriev I.V."/>
            <person name="Hibbett D."/>
        </authorList>
    </citation>
    <scope>NUCLEOTIDE SEQUENCE</scope>
    <source>
        <strain evidence="7">Sp2 HRB7682 ss15</strain>
    </source>
</reference>
<evidence type="ECO:0000313" key="8">
    <source>
        <dbReference type="Proteomes" id="UP001150238"/>
    </source>
</evidence>
<feature type="transmembrane region" description="Helical" evidence="6">
    <location>
        <begin position="195"/>
        <end position="215"/>
    </location>
</feature>
<comment type="caution">
    <text evidence="7">The sequence shown here is derived from an EMBL/GenBank/DDBJ whole genome shotgun (WGS) entry which is preliminary data.</text>
</comment>
<feature type="region of interest" description="Disordered" evidence="5">
    <location>
        <begin position="114"/>
        <end position="157"/>
    </location>
</feature>
<accession>A0A9W9E0C8</accession>
<feature type="transmembrane region" description="Helical" evidence="6">
    <location>
        <begin position="456"/>
        <end position="478"/>
    </location>
</feature>
<dbReference type="SUPFAM" id="SSF103473">
    <property type="entry name" value="MFS general substrate transporter"/>
    <property type="match status" value="1"/>
</dbReference>
<feature type="transmembrane region" description="Helical" evidence="6">
    <location>
        <begin position="660"/>
        <end position="683"/>
    </location>
</feature>
<dbReference type="InterPro" id="IPR011701">
    <property type="entry name" value="MFS"/>
</dbReference>
<sequence>MAGQQATSAASERVPLLGTSTSQPQNEARMRKPFYRARPLWLVPFAITASLVRGMTMAPRVEVFTQLACASTHHHTQRTYNHTLDNTSLNLLDSHTLSLYYTLDPLGPHLPEHLSIPTIPTSTGYTSPVDPPDDDEPDPDDDPRKLPSPQCIRDPQVQKEAARIQTILTTTMGLLSAFSTGWWGHFSERHGRTRVLAMATLGLFLTDLTFILVATPGSPLAAHGHKLLVIAPIIEGLLGGWSTLQSATSAYVSDCTSPGSRATIFSRFNGVFFLGFSIGPVIGGWIIRNGIPGIDRIGTINKQGKSVTEVFWLAICLSFTNFLLTTFLFPESLSKEQQDKAKLAHDGDGPDAKGKSRSDNGSMSANASPTHGPDEPGAAPRKSSTLGRVFSPLALFLPVVITETTNTGIRKRKDWSLTFLAMAMFLYMLSTGVYQIKYLYVVHTYNWAADQLSYYISYLGGLRALGLLFLLPSIISTFKPKPPSGQGKQAKPTKSRLAVEINFDLLLTRCSILIDIFSQFLVTVIPTPRIAHQMHTTADIGPGSLGSPNWIHDPNTRSTVFFVVASGLSSIGSGFIPACQSLALCIVQARQLLEGQADPDRTIEEQQQEEEFGGGGGGIKPQADTGIGKLFGALSMLQAVGQMILGPLFFGLLYGNTVAFFPKAIFVCGCAILTAALVCAFMIRSPVERELLIHRAQKMKGKKRVERERGRSRASKDLFGGTSLESSSGSDSGSSSGSSDATVPVVEA</sequence>
<comment type="subcellular location">
    <subcellularLocation>
        <location evidence="1">Membrane</location>
        <topology evidence="1">Multi-pass membrane protein</topology>
    </subcellularLocation>
</comment>
<feature type="compositionally biased region" description="Polar residues" evidence="5">
    <location>
        <begin position="1"/>
        <end position="10"/>
    </location>
</feature>
<keyword evidence="3 6" id="KW-1133">Transmembrane helix</keyword>
<dbReference type="AlphaFoldDB" id="A0A9W9E0C8"/>